<evidence type="ECO:0000313" key="2">
    <source>
        <dbReference type="EMBL" id="SVE51525.1"/>
    </source>
</evidence>
<feature type="non-terminal residue" evidence="2">
    <location>
        <position position="57"/>
    </location>
</feature>
<name>A0A383E580_9ZZZZ</name>
<gene>
    <name evidence="2" type="ORF">METZ01_LOCUS504379</name>
</gene>
<organism evidence="2">
    <name type="scientific">marine metagenome</name>
    <dbReference type="NCBI Taxonomy" id="408172"/>
    <lineage>
        <taxon>unclassified sequences</taxon>
        <taxon>metagenomes</taxon>
        <taxon>ecological metagenomes</taxon>
    </lineage>
</organism>
<protein>
    <submittedName>
        <fullName evidence="2">Uncharacterized protein</fullName>
    </submittedName>
</protein>
<dbReference type="EMBL" id="UINC01222650">
    <property type="protein sequence ID" value="SVE51525.1"/>
    <property type="molecule type" value="Genomic_DNA"/>
</dbReference>
<sequence>MRRESFILVAMPVLFALGFFLGKQSDTTSTDINPGVPAPDNPQNGVGSKLSKTSPHR</sequence>
<evidence type="ECO:0000256" key="1">
    <source>
        <dbReference type="SAM" id="MobiDB-lite"/>
    </source>
</evidence>
<dbReference type="AlphaFoldDB" id="A0A383E580"/>
<accession>A0A383E580</accession>
<feature type="region of interest" description="Disordered" evidence="1">
    <location>
        <begin position="28"/>
        <end position="57"/>
    </location>
</feature>
<reference evidence="2" key="1">
    <citation type="submission" date="2018-05" db="EMBL/GenBank/DDBJ databases">
        <authorList>
            <person name="Lanie J.A."/>
            <person name="Ng W.-L."/>
            <person name="Kazmierczak K.M."/>
            <person name="Andrzejewski T.M."/>
            <person name="Davidsen T.M."/>
            <person name="Wayne K.J."/>
            <person name="Tettelin H."/>
            <person name="Glass J.I."/>
            <person name="Rusch D."/>
            <person name="Podicherti R."/>
            <person name="Tsui H.-C.T."/>
            <person name="Winkler M.E."/>
        </authorList>
    </citation>
    <scope>NUCLEOTIDE SEQUENCE</scope>
</reference>
<proteinExistence type="predicted"/>
<feature type="compositionally biased region" description="Polar residues" evidence="1">
    <location>
        <begin position="41"/>
        <end position="57"/>
    </location>
</feature>